<name>Q21X32_ALBFT</name>
<feature type="transmembrane region" description="Helical" evidence="4">
    <location>
        <begin position="189"/>
        <end position="206"/>
    </location>
</feature>
<feature type="transmembrane region" description="Helical" evidence="4">
    <location>
        <begin position="99"/>
        <end position="118"/>
    </location>
</feature>
<dbReference type="SUPFAM" id="SSF103473">
    <property type="entry name" value="MFS general substrate transporter"/>
    <property type="match status" value="1"/>
</dbReference>
<keyword evidence="3 4" id="KW-0472">Membrane</keyword>
<evidence type="ECO:0000256" key="3">
    <source>
        <dbReference type="ARBA" id="ARBA00023136"/>
    </source>
</evidence>
<feature type="transmembrane region" description="Helical" evidence="4">
    <location>
        <begin position="32"/>
        <end position="52"/>
    </location>
</feature>
<dbReference type="InterPro" id="IPR011701">
    <property type="entry name" value="MFS"/>
</dbReference>
<dbReference type="eggNOG" id="COG2814">
    <property type="taxonomic scope" value="Bacteria"/>
</dbReference>
<dbReference type="GO" id="GO:0022857">
    <property type="term" value="F:transmembrane transporter activity"/>
    <property type="evidence" value="ECO:0007669"/>
    <property type="project" value="InterPro"/>
</dbReference>
<proteinExistence type="predicted"/>
<dbReference type="EMBL" id="CP000267">
    <property type="protein sequence ID" value="ABD69671.1"/>
    <property type="molecule type" value="Genomic_DNA"/>
</dbReference>
<protein>
    <submittedName>
        <fullName evidence="6">Major facilitator superfamily MFS_1</fullName>
    </submittedName>
</protein>
<feature type="transmembrane region" description="Helical" evidence="4">
    <location>
        <begin position="235"/>
        <end position="256"/>
    </location>
</feature>
<dbReference type="InterPro" id="IPR020846">
    <property type="entry name" value="MFS_dom"/>
</dbReference>
<dbReference type="KEGG" id="rfr:Rfer_1946"/>
<evidence type="ECO:0000256" key="1">
    <source>
        <dbReference type="ARBA" id="ARBA00022692"/>
    </source>
</evidence>
<dbReference type="STRING" id="338969.Rfer_1946"/>
<feature type="transmembrane region" description="Helical" evidence="4">
    <location>
        <begin position="390"/>
        <end position="411"/>
    </location>
</feature>
<keyword evidence="7" id="KW-1185">Reference proteome</keyword>
<dbReference type="AlphaFoldDB" id="Q21X32"/>
<dbReference type="InterPro" id="IPR036259">
    <property type="entry name" value="MFS_trans_sf"/>
</dbReference>
<feature type="transmembrane region" description="Helical" evidence="4">
    <location>
        <begin position="362"/>
        <end position="384"/>
    </location>
</feature>
<keyword evidence="1 4" id="KW-0812">Transmembrane</keyword>
<accession>Q21X32</accession>
<feature type="transmembrane region" description="Helical" evidence="4">
    <location>
        <begin position="329"/>
        <end position="350"/>
    </location>
</feature>
<dbReference type="PANTHER" id="PTHR43129">
    <property type="entry name" value="FOSMIDOMYCIN RESISTANCE PROTEIN"/>
    <property type="match status" value="1"/>
</dbReference>
<dbReference type="PANTHER" id="PTHR43129:SF1">
    <property type="entry name" value="FOSMIDOMYCIN RESISTANCE PROTEIN"/>
    <property type="match status" value="1"/>
</dbReference>
<feature type="domain" description="Major facilitator superfamily (MFS) profile" evidence="5">
    <location>
        <begin position="34"/>
        <end position="416"/>
    </location>
</feature>
<dbReference type="PROSITE" id="PS50850">
    <property type="entry name" value="MFS"/>
    <property type="match status" value="1"/>
</dbReference>
<evidence type="ECO:0000256" key="2">
    <source>
        <dbReference type="ARBA" id="ARBA00022989"/>
    </source>
</evidence>
<evidence type="ECO:0000259" key="5">
    <source>
        <dbReference type="PROSITE" id="PS50850"/>
    </source>
</evidence>
<dbReference type="GO" id="GO:0005886">
    <property type="term" value="C:plasma membrane"/>
    <property type="evidence" value="ECO:0007669"/>
    <property type="project" value="TreeGrafter"/>
</dbReference>
<dbReference type="HOGENOM" id="CLU_052485_1_0_4"/>
<feature type="transmembrane region" description="Helical" evidence="4">
    <location>
        <begin position="72"/>
        <end position="92"/>
    </location>
</feature>
<dbReference type="Gene3D" id="1.20.1250.20">
    <property type="entry name" value="MFS general substrate transporter like domains"/>
    <property type="match status" value="2"/>
</dbReference>
<evidence type="ECO:0000256" key="4">
    <source>
        <dbReference type="SAM" id="Phobius"/>
    </source>
</evidence>
<feature type="transmembrane region" description="Helical" evidence="4">
    <location>
        <begin position="124"/>
        <end position="146"/>
    </location>
</feature>
<feature type="transmembrane region" description="Helical" evidence="4">
    <location>
        <begin position="276"/>
        <end position="296"/>
    </location>
</feature>
<gene>
    <name evidence="6" type="ordered locus">Rfer_1946</name>
</gene>
<dbReference type="Proteomes" id="UP000008332">
    <property type="component" value="Chromosome"/>
</dbReference>
<feature type="transmembrane region" description="Helical" evidence="4">
    <location>
        <begin position="303"/>
        <end position="323"/>
    </location>
</feature>
<keyword evidence="2 4" id="KW-1133">Transmembrane helix</keyword>
<dbReference type="Pfam" id="PF07690">
    <property type="entry name" value="MFS_1"/>
    <property type="match status" value="2"/>
</dbReference>
<evidence type="ECO:0000313" key="6">
    <source>
        <dbReference type="EMBL" id="ABD69671.1"/>
    </source>
</evidence>
<organism evidence="6 7">
    <name type="scientific">Albidiferax ferrireducens (strain ATCC BAA-621 / DSM 15236 / T118)</name>
    <name type="common">Rhodoferax ferrireducens</name>
    <dbReference type="NCBI Taxonomy" id="338969"/>
    <lineage>
        <taxon>Bacteria</taxon>
        <taxon>Pseudomonadati</taxon>
        <taxon>Pseudomonadota</taxon>
        <taxon>Betaproteobacteria</taxon>
        <taxon>Burkholderiales</taxon>
        <taxon>Comamonadaceae</taxon>
        <taxon>Rhodoferax</taxon>
    </lineage>
</organism>
<sequence>MRSARLKRFTYHRSMTSTSLHLPLAVPLKQDATIIGLVGLAHASSHFAHLLLAPLFPVFMTEFGLSYAELGLLMTTFFVVSGLGQASAGFAVDRLGARPLLFVALGIFVLACGAASLVTGYAGLVGVAALAGLGNAIFHPVDFTILNQRVSAPRLGHAFSAHGLTGYLGWAAAPVFLVTLSSLYNWRTAYLAAAVMYVGILVWLILQRDKLSTQVAVQHADVGAEHSMAFMKLPVVWWCFAFFLFSTMTLAVVQSFSVSILKAMHGVSFEAATLTLTAYMLCGAVGIFVGGFVAARTGHSDRVVAMSMAVAAVLLALCGTGLLGATGTMVVLAGTGFAVGIGGPSRDMMIKNATPQGATGRVYGLVYSGLDTGFALSPFVFGVFMDRGWYGATLFGAAAVLLLSVVAALGVGQRTARSRR</sequence>
<reference evidence="7" key="1">
    <citation type="submission" date="2006-02" db="EMBL/GenBank/DDBJ databases">
        <title>Complete sequence of chromosome of Rhodoferax ferrireducens DSM 15236.</title>
        <authorList>
            <person name="Copeland A."/>
            <person name="Lucas S."/>
            <person name="Lapidus A."/>
            <person name="Barry K."/>
            <person name="Detter J.C."/>
            <person name="Glavina del Rio T."/>
            <person name="Hammon N."/>
            <person name="Israni S."/>
            <person name="Pitluck S."/>
            <person name="Brettin T."/>
            <person name="Bruce D."/>
            <person name="Han C."/>
            <person name="Tapia R."/>
            <person name="Gilna P."/>
            <person name="Kiss H."/>
            <person name="Schmutz J."/>
            <person name="Larimer F."/>
            <person name="Land M."/>
            <person name="Kyrpides N."/>
            <person name="Ivanova N."/>
            <person name="Richardson P."/>
        </authorList>
    </citation>
    <scope>NUCLEOTIDE SEQUENCE [LARGE SCALE GENOMIC DNA]</scope>
    <source>
        <strain evidence="7">ATCC BAA-621 / DSM 15236 / T118</strain>
    </source>
</reference>
<feature type="transmembrane region" description="Helical" evidence="4">
    <location>
        <begin position="158"/>
        <end position="177"/>
    </location>
</feature>
<evidence type="ECO:0000313" key="7">
    <source>
        <dbReference type="Proteomes" id="UP000008332"/>
    </source>
</evidence>